<protein>
    <recommendedName>
        <fullName evidence="4">Glycosyl transferase family 2</fullName>
    </recommendedName>
</protein>
<dbReference type="AlphaFoldDB" id="A0A484IDZ7"/>
<keyword evidence="1" id="KW-0472">Membrane</keyword>
<evidence type="ECO:0000256" key="1">
    <source>
        <dbReference type="SAM" id="Phobius"/>
    </source>
</evidence>
<evidence type="ECO:0000313" key="3">
    <source>
        <dbReference type="Proteomes" id="UP000294299"/>
    </source>
</evidence>
<accession>A0A484IDZ7</accession>
<reference evidence="2 3" key="1">
    <citation type="submission" date="2019-02" db="EMBL/GenBank/DDBJ databases">
        <authorList>
            <person name="Lehtovirta-Morley E L."/>
        </authorList>
    </citation>
    <scope>NUCLEOTIDE SEQUENCE [LARGE SCALE GENOMIC DNA]</scope>
    <source>
        <strain evidence="2">NFRAN1</strain>
    </source>
</reference>
<dbReference type="EMBL" id="LR216287">
    <property type="protein sequence ID" value="VFJ15371.1"/>
    <property type="molecule type" value="Genomic_DNA"/>
</dbReference>
<evidence type="ECO:0008006" key="4">
    <source>
        <dbReference type="Google" id="ProtNLM"/>
    </source>
</evidence>
<feature type="transmembrane region" description="Helical" evidence="1">
    <location>
        <begin position="6"/>
        <end position="31"/>
    </location>
</feature>
<dbReference type="InterPro" id="IPR029044">
    <property type="entry name" value="Nucleotide-diphossugar_trans"/>
</dbReference>
<sequence>MKFAFFYNSLLILDVLINISIMRVGVGIIFFDDAKGLQRCLNSIASHVDLIIAIDGRFKEFEECYDVSRDGSKEVVESYSNARYYCFPNLTEIEKRNKYLELANSYGLDFLLVLDSDEYVKIDYPLFRSNLEAIFFKNECLGKSSSPEVYAVKMYDRQFEKPHNVIERHNERLLYKPGCLRYSSIHSNLVDINDASRNFTTAKYTAEIEGITLYNDDSLRSTEYVLKSIKYQRYLFGSERLERKRIVGYETLKYK</sequence>
<dbReference type="SUPFAM" id="SSF53448">
    <property type="entry name" value="Nucleotide-diphospho-sugar transferases"/>
    <property type="match status" value="1"/>
</dbReference>
<dbReference type="Gene3D" id="3.90.550.10">
    <property type="entry name" value="Spore Coat Polysaccharide Biosynthesis Protein SpsA, Chain A"/>
    <property type="match status" value="1"/>
</dbReference>
<name>A0A484IDZ7_9ARCH</name>
<gene>
    <name evidence="2" type="ORF">NFRAN_3053</name>
</gene>
<dbReference type="KEGG" id="nfn:NFRAN_3053"/>
<proteinExistence type="predicted"/>
<dbReference type="Proteomes" id="UP000294299">
    <property type="component" value="Chromosome NFRAN"/>
</dbReference>
<keyword evidence="1" id="KW-1133">Transmembrane helix</keyword>
<keyword evidence="3" id="KW-1185">Reference proteome</keyword>
<keyword evidence="1" id="KW-0812">Transmembrane</keyword>
<organism evidence="2 3">
    <name type="scientific">Candidatus Nitrosocosmicus franklandianus</name>
    <dbReference type="NCBI Taxonomy" id="1798806"/>
    <lineage>
        <taxon>Archaea</taxon>
        <taxon>Nitrososphaerota</taxon>
        <taxon>Nitrososphaeria</taxon>
        <taxon>Nitrososphaerales</taxon>
        <taxon>Nitrososphaeraceae</taxon>
        <taxon>Candidatus Nitrosocosmicus</taxon>
    </lineage>
</organism>
<evidence type="ECO:0000313" key="2">
    <source>
        <dbReference type="EMBL" id="VFJ15371.1"/>
    </source>
</evidence>